<organism evidence="1">
    <name type="scientific">Solanum chacoense</name>
    <name type="common">Chaco potato</name>
    <dbReference type="NCBI Taxonomy" id="4108"/>
    <lineage>
        <taxon>Eukaryota</taxon>
        <taxon>Viridiplantae</taxon>
        <taxon>Streptophyta</taxon>
        <taxon>Embryophyta</taxon>
        <taxon>Tracheophyta</taxon>
        <taxon>Spermatophyta</taxon>
        <taxon>Magnoliopsida</taxon>
        <taxon>eudicotyledons</taxon>
        <taxon>Gunneridae</taxon>
        <taxon>Pentapetalae</taxon>
        <taxon>asterids</taxon>
        <taxon>lamiids</taxon>
        <taxon>Solanales</taxon>
        <taxon>Solanaceae</taxon>
        <taxon>Solanoideae</taxon>
        <taxon>Solaneae</taxon>
        <taxon>Solanum</taxon>
    </lineage>
</organism>
<accession>A0A0V0GSD6</accession>
<protein>
    <submittedName>
        <fullName evidence="1">Putative ovule protein</fullName>
    </submittedName>
</protein>
<evidence type="ECO:0000313" key="1">
    <source>
        <dbReference type="EMBL" id="JAP10139.1"/>
    </source>
</evidence>
<proteinExistence type="predicted"/>
<reference evidence="1" key="1">
    <citation type="submission" date="2015-12" db="EMBL/GenBank/DDBJ databases">
        <title>Gene expression during late stages of embryo sac development: a critical building block for successful pollen-pistil interactions.</title>
        <authorList>
            <person name="Liu Y."/>
            <person name="Joly V."/>
            <person name="Sabar M."/>
            <person name="Matton D.P."/>
        </authorList>
    </citation>
    <scope>NUCLEOTIDE SEQUENCE</scope>
</reference>
<dbReference type="EMBL" id="GEDG01033672">
    <property type="protein sequence ID" value="JAP10139.1"/>
    <property type="molecule type" value="Transcribed_RNA"/>
</dbReference>
<name>A0A0V0GSD6_SOLCH</name>
<dbReference type="AlphaFoldDB" id="A0A0V0GSD6"/>
<sequence length="60" mass="6903">MVVSPLQKGMETKTSKPLIKKERNLKLFEVTTQYILHLTLRHTIIHDTTNAETSLKIAIE</sequence>